<dbReference type="AlphaFoldDB" id="U1XB26"/>
<dbReference type="HOGENOM" id="CLU_3057995_0_0_9"/>
<accession>U1XB26</accession>
<proteinExistence type="predicted"/>
<reference evidence="1 2" key="1">
    <citation type="submission" date="2013-08" db="EMBL/GenBank/DDBJ databases">
        <authorList>
            <person name="Weinstock G."/>
            <person name="Sodergren E."/>
            <person name="Wylie T."/>
            <person name="Fulton L."/>
            <person name="Fulton R."/>
            <person name="Fronick C."/>
            <person name="O'Laughlin M."/>
            <person name="Godfrey J."/>
            <person name="Miner T."/>
            <person name="Herter B."/>
            <person name="Appelbaum E."/>
            <person name="Cordes M."/>
            <person name="Lek S."/>
            <person name="Wollam A."/>
            <person name="Pepin K.H."/>
            <person name="Palsikar V.B."/>
            <person name="Mitreva M."/>
            <person name="Wilson R.K."/>
        </authorList>
    </citation>
    <scope>NUCLEOTIDE SEQUENCE [LARGE SCALE GENOMIC DNA]</scope>
    <source>
        <strain evidence="1 2">ATCC 12856</strain>
    </source>
</reference>
<evidence type="ECO:0000313" key="2">
    <source>
        <dbReference type="Proteomes" id="UP000016511"/>
    </source>
</evidence>
<comment type="caution">
    <text evidence="1">The sequence shown here is derived from an EMBL/GenBank/DDBJ whole genome shotgun (WGS) entry which is preliminary data.</text>
</comment>
<name>U1XB26_ANEAE</name>
<protein>
    <submittedName>
        <fullName evidence="1">Uncharacterized protein</fullName>
    </submittedName>
</protein>
<dbReference type="Proteomes" id="UP000016511">
    <property type="component" value="Unassembled WGS sequence"/>
</dbReference>
<gene>
    <name evidence="1" type="ORF">HMPREF0083_00163</name>
</gene>
<dbReference type="EMBL" id="AWSJ01000015">
    <property type="protein sequence ID" value="ERI11738.1"/>
    <property type="molecule type" value="Genomic_DNA"/>
</dbReference>
<keyword evidence="2" id="KW-1185">Reference proteome</keyword>
<sequence length="53" mass="6171">MGLEAGKRSLYFSSALQGLMLMISTYLEQSPIGEFEKLYLFFMIVRLLFLYNP</sequence>
<evidence type="ECO:0000313" key="1">
    <source>
        <dbReference type="EMBL" id="ERI11738.1"/>
    </source>
</evidence>
<organism evidence="1 2">
    <name type="scientific">Aneurinibacillus aneurinilyticus ATCC 12856</name>
    <dbReference type="NCBI Taxonomy" id="649747"/>
    <lineage>
        <taxon>Bacteria</taxon>
        <taxon>Bacillati</taxon>
        <taxon>Bacillota</taxon>
        <taxon>Bacilli</taxon>
        <taxon>Bacillales</taxon>
        <taxon>Paenibacillaceae</taxon>
        <taxon>Aneurinibacillus group</taxon>
        <taxon>Aneurinibacillus</taxon>
    </lineage>
</organism>